<evidence type="ECO:0000259" key="2">
    <source>
        <dbReference type="PROSITE" id="PS50053"/>
    </source>
</evidence>
<evidence type="ECO:0000256" key="1">
    <source>
        <dbReference type="SAM" id="MobiDB-lite"/>
    </source>
</evidence>
<reference evidence="3" key="1">
    <citation type="submission" date="2019-03" db="EMBL/GenBank/DDBJ databases">
        <title>Genome sequencing and reference-guided assembly of Black Bengal Goat (Capra hircus).</title>
        <authorList>
            <person name="Siddiki A.Z."/>
            <person name="Baten A."/>
            <person name="Billah M."/>
            <person name="Alam M.A.U."/>
            <person name="Shawrob K.S.M."/>
            <person name="Saha S."/>
            <person name="Chowdhury M."/>
            <person name="Rahman A.H."/>
            <person name="Stear M."/>
            <person name="Miah G."/>
            <person name="Das G.B."/>
            <person name="Hossain M.M."/>
            <person name="Kumkum M."/>
            <person name="Islam M.S."/>
            <person name="Mollah A.M."/>
            <person name="Ahsan A."/>
            <person name="Tusar F."/>
            <person name="Khan M.K.I."/>
        </authorList>
    </citation>
    <scope>NUCLEOTIDE SEQUENCE [LARGE SCALE GENOMIC DNA]</scope>
</reference>
<protein>
    <recommendedName>
        <fullName evidence="2">Ubiquitin-like domain-containing protein</fullName>
    </recommendedName>
</protein>
<feature type="domain" description="Ubiquitin-like" evidence="2">
    <location>
        <begin position="1"/>
        <end position="71"/>
    </location>
</feature>
<dbReference type="AlphaFoldDB" id="A0A8C2P6E2"/>
<dbReference type="SUPFAM" id="SSF54236">
    <property type="entry name" value="Ubiquitin-like"/>
    <property type="match status" value="1"/>
</dbReference>
<evidence type="ECO:0000313" key="3">
    <source>
        <dbReference type="Ensembl" id="ENSCHIP00010014898.1"/>
    </source>
</evidence>
<feature type="region of interest" description="Disordered" evidence="1">
    <location>
        <begin position="1"/>
        <end position="20"/>
    </location>
</feature>
<accession>A0A8C2P6E2</accession>
<dbReference type="InterPro" id="IPR000626">
    <property type="entry name" value="Ubiquitin-like_dom"/>
</dbReference>
<proteinExistence type="predicted"/>
<name>A0A8C2P6E2_CAPHI</name>
<dbReference type="Gene3D" id="3.10.20.90">
    <property type="entry name" value="Phosphatidylinositol 3-kinase Catalytic Subunit, Chain A, domain 1"/>
    <property type="match status" value="1"/>
</dbReference>
<reference evidence="3" key="2">
    <citation type="submission" date="2025-08" db="UniProtKB">
        <authorList>
            <consortium name="Ensembl"/>
        </authorList>
    </citation>
    <scope>IDENTIFICATION</scope>
</reference>
<dbReference type="InterPro" id="IPR029071">
    <property type="entry name" value="Ubiquitin-like_domsf"/>
</dbReference>
<sequence length="75" mass="8322">MSDQKAKSSIEDLGDTKTGEHFQKQLSKTGNSHEFNQVLFEGQSTGDSHTPKDLGLKGKDVIEVYQEQTRGHSMV</sequence>
<organism evidence="3">
    <name type="scientific">Capra hircus</name>
    <name type="common">Goat</name>
    <dbReference type="NCBI Taxonomy" id="9925"/>
    <lineage>
        <taxon>Eukaryota</taxon>
        <taxon>Metazoa</taxon>
        <taxon>Chordata</taxon>
        <taxon>Craniata</taxon>
        <taxon>Vertebrata</taxon>
        <taxon>Euteleostomi</taxon>
        <taxon>Mammalia</taxon>
        <taxon>Eutheria</taxon>
        <taxon>Laurasiatheria</taxon>
        <taxon>Artiodactyla</taxon>
        <taxon>Ruminantia</taxon>
        <taxon>Pecora</taxon>
        <taxon>Bovidae</taxon>
        <taxon>Caprinae</taxon>
        <taxon>Capra</taxon>
    </lineage>
</organism>
<dbReference type="PROSITE" id="PS50053">
    <property type="entry name" value="UBIQUITIN_2"/>
    <property type="match status" value="1"/>
</dbReference>
<dbReference type="Ensembl" id="ENSCHIT00010020982.1">
    <property type="protein sequence ID" value="ENSCHIP00010014898.1"/>
    <property type="gene ID" value="ENSCHIG00010010940.1"/>
</dbReference>